<feature type="chain" id="PRO_5038819553" evidence="1">
    <location>
        <begin position="25"/>
        <end position="437"/>
    </location>
</feature>
<keyword evidence="3" id="KW-1185">Reference proteome</keyword>
<name>A0A6L9SK59_9ACTN</name>
<proteinExistence type="predicted"/>
<dbReference type="RefSeq" id="WP_163745265.1">
    <property type="nucleotide sequence ID" value="NZ_JAAGOA010000041.1"/>
</dbReference>
<dbReference type="Pfam" id="PF13416">
    <property type="entry name" value="SBP_bac_8"/>
    <property type="match status" value="1"/>
</dbReference>
<dbReference type="EMBL" id="JAAGOA010000041">
    <property type="protein sequence ID" value="NEE04721.1"/>
    <property type="molecule type" value="Genomic_DNA"/>
</dbReference>
<sequence length="437" mass="46089">MRRIRSASASAGLAAGCAAALLLAACGGETETGSDGAGTLTVWFPGNSESEMALVNDTIVPAFEEETRADIEVTYVDWADISPKLNAAFAAGTAPDVIGHGVAATADLVHNDRIEDLTPYLDELDEAAREDMGAALPGGTVDGAQYMIPLIMTIRMIVYSGTDFAEAGLDPDQPPETWEDVRAVAEQLTQRDGGDITRAGLVVPSDPIGAQQAFGTFLWSNGGEFLNADNTASVMDSPEAVEALDYYVRLYQGPDAVDNTLGVAWAGSPEAQQPIATGDASMQLSNAGSIGKYQEAAPDRDLRLMMPPAFEGNEPQAFGGPANGLMINKDSGQKDLAWDFITHMIEADTNTDYAEALGALPIHASAVDSDYISANPELQKAVEALVSNHPNPNVPGWVQMRDAMGQHLERALHGEVDPQEALTAAAREVDQVIESGS</sequence>
<dbReference type="SUPFAM" id="SSF53850">
    <property type="entry name" value="Periplasmic binding protein-like II"/>
    <property type="match status" value="1"/>
</dbReference>
<evidence type="ECO:0000256" key="1">
    <source>
        <dbReference type="SAM" id="SignalP"/>
    </source>
</evidence>
<keyword evidence="1" id="KW-0732">Signal</keyword>
<evidence type="ECO:0000313" key="2">
    <source>
        <dbReference type="EMBL" id="NEE04721.1"/>
    </source>
</evidence>
<comment type="caution">
    <text evidence="2">The sequence shown here is derived from an EMBL/GenBank/DDBJ whole genome shotgun (WGS) entry which is preliminary data.</text>
</comment>
<dbReference type="AlphaFoldDB" id="A0A6L9SK59"/>
<dbReference type="PROSITE" id="PS51257">
    <property type="entry name" value="PROKAR_LIPOPROTEIN"/>
    <property type="match status" value="1"/>
</dbReference>
<dbReference type="InterPro" id="IPR050490">
    <property type="entry name" value="Bact_solute-bd_prot1"/>
</dbReference>
<evidence type="ECO:0000313" key="3">
    <source>
        <dbReference type="Proteomes" id="UP000475214"/>
    </source>
</evidence>
<dbReference type="Proteomes" id="UP000475214">
    <property type="component" value="Unassembled WGS sequence"/>
</dbReference>
<accession>A0A6L9SK59</accession>
<feature type="signal peptide" evidence="1">
    <location>
        <begin position="1"/>
        <end position="24"/>
    </location>
</feature>
<dbReference type="Gene3D" id="3.40.190.10">
    <property type="entry name" value="Periplasmic binding protein-like II"/>
    <property type="match status" value="1"/>
</dbReference>
<gene>
    <name evidence="2" type="ORF">G1H10_31620</name>
</gene>
<dbReference type="CDD" id="cd14748">
    <property type="entry name" value="PBP2_UgpB"/>
    <property type="match status" value="1"/>
</dbReference>
<reference evidence="2 3" key="1">
    <citation type="submission" date="2020-02" db="EMBL/GenBank/DDBJ databases">
        <authorList>
            <person name="Li X.-J."/>
            <person name="Han X.-M."/>
        </authorList>
    </citation>
    <scope>NUCLEOTIDE SEQUENCE [LARGE SCALE GENOMIC DNA]</scope>
    <source>
        <strain evidence="2 3">CCTCC AB 2017055</strain>
    </source>
</reference>
<dbReference type="PANTHER" id="PTHR43649">
    <property type="entry name" value="ARABINOSE-BINDING PROTEIN-RELATED"/>
    <property type="match status" value="1"/>
</dbReference>
<protein>
    <submittedName>
        <fullName evidence="2">ABC transporter substrate-binding protein</fullName>
    </submittedName>
</protein>
<dbReference type="InterPro" id="IPR006059">
    <property type="entry name" value="SBP"/>
</dbReference>
<organism evidence="2 3">
    <name type="scientific">Phytoactinopolyspora halotolerans</name>
    <dbReference type="NCBI Taxonomy" id="1981512"/>
    <lineage>
        <taxon>Bacteria</taxon>
        <taxon>Bacillati</taxon>
        <taxon>Actinomycetota</taxon>
        <taxon>Actinomycetes</taxon>
        <taxon>Jiangellales</taxon>
        <taxon>Jiangellaceae</taxon>
        <taxon>Phytoactinopolyspora</taxon>
    </lineage>
</organism>
<dbReference type="PANTHER" id="PTHR43649:SF12">
    <property type="entry name" value="DIACETYLCHITOBIOSE BINDING PROTEIN DASA"/>
    <property type="match status" value="1"/>
</dbReference>